<dbReference type="Gene3D" id="3.90.25.10">
    <property type="entry name" value="UDP-galactose 4-epimerase, domain 1"/>
    <property type="match status" value="1"/>
</dbReference>
<name>A0AB34FEM4_9HYPO</name>
<dbReference type="InterPro" id="IPR036291">
    <property type="entry name" value="NAD(P)-bd_dom_sf"/>
</dbReference>
<keyword evidence="2" id="KW-0560">Oxidoreductase</keyword>
<evidence type="ECO:0000313" key="4">
    <source>
        <dbReference type="Proteomes" id="UP001163105"/>
    </source>
</evidence>
<dbReference type="AlphaFoldDB" id="A0AB34FEM4"/>
<dbReference type="Gene3D" id="3.40.50.720">
    <property type="entry name" value="NAD(P)-binding Rossmann-like Domain"/>
    <property type="match status" value="1"/>
</dbReference>
<evidence type="ECO:0000256" key="2">
    <source>
        <dbReference type="ARBA" id="ARBA00023002"/>
    </source>
</evidence>
<organism evidence="3 4">
    <name type="scientific">Purpureocillium lavendulum</name>
    <dbReference type="NCBI Taxonomy" id="1247861"/>
    <lineage>
        <taxon>Eukaryota</taxon>
        <taxon>Fungi</taxon>
        <taxon>Dikarya</taxon>
        <taxon>Ascomycota</taxon>
        <taxon>Pezizomycotina</taxon>
        <taxon>Sordariomycetes</taxon>
        <taxon>Hypocreomycetidae</taxon>
        <taxon>Hypocreales</taxon>
        <taxon>Ophiocordycipitaceae</taxon>
        <taxon>Purpureocillium</taxon>
    </lineage>
</organism>
<dbReference type="Proteomes" id="UP001163105">
    <property type="component" value="Unassembled WGS sequence"/>
</dbReference>
<keyword evidence="1" id="KW-0521">NADP</keyword>
<proteinExistence type="predicted"/>
<reference evidence="3" key="1">
    <citation type="submission" date="2023-01" db="EMBL/GenBank/DDBJ databases">
        <title>The growth and conidiation of Purpureocillium lavendulum are regulated by nitrogen source and histone H3K14 acetylation.</title>
        <authorList>
            <person name="Tang P."/>
            <person name="Han J."/>
            <person name="Zhang C."/>
            <person name="Tang P."/>
            <person name="Qi F."/>
            <person name="Zhang K."/>
            <person name="Liang L."/>
        </authorList>
    </citation>
    <scope>NUCLEOTIDE SEQUENCE</scope>
    <source>
        <strain evidence="3">YMF1.00683</strain>
    </source>
</reference>
<sequence length="185" mass="21105">MLVRGKCEELSRKRDQPNAFTWTSVVCGHFVDFGLWSGYLKFDLDKHHAQILDGGDVKASMSTLQRVTDALIRILSQPQRTQNKTLFIQSFCTTQLELLASLERGTKVPWSREQVDSKAFLEHQLRHLENGDKKAADEIVYALGLIEGDWTLRADFANCQLGLEDENIDDVVAMVLSEHDQYKSY</sequence>
<protein>
    <submittedName>
        <fullName evidence="3">Uncharacterized protein</fullName>
    </submittedName>
</protein>
<dbReference type="EMBL" id="JAQHRD010000012">
    <property type="protein sequence ID" value="KAJ6437497.1"/>
    <property type="molecule type" value="Genomic_DNA"/>
</dbReference>
<evidence type="ECO:0000256" key="1">
    <source>
        <dbReference type="ARBA" id="ARBA00022857"/>
    </source>
</evidence>
<comment type="caution">
    <text evidence="3">The sequence shown here is derived from an EMBL/GenBank/DDBJ whole genome shotgun (WGS) entry which is preliminary data.</text>
</comment>
<dbReference type="SUPFAM" id="SSF51735">
    <property type="entry name" value="NAD(P)-binding Rossmann-fold domains"/>
    <property type="match status" value="1"/>
</dbReference>
<dbReference type="PANTHER" id="PTHR47706">
    <property type="entry name" value="NMRA-LIKE FAMILY PROTEIN"/>
    <property type="match status" value="1"/>
</dbReference>
<evidence type="ECO:0000313" key="3">
    <source>
        <dbReference type="EMBL" id="KAJ6437497.1"/>
    </source>
</evidence>
<accession>A0AB34FEM4</accession>
<keyword evidence="4" id="KW-1185">Reference proteome</keyword>
<dbReference type="PANTHER" id="PTHR47706:SF9">
    <property type="entry name" value="NMRA-LIKE DOMAIN-CONTAINING PROTEIN-RELATED"/>
    <property type="match status" value="1"/>
</dbReference>
<dbReference type="InterPro" id="IPR051609">
    <property type="entry name" value="NmrA/Isoflavone_reductase-like"/>
</dbReference>
<dbReference type="GO" id="GO:0016491">
    <property type="term" value="F:oxidoreductase activity"/>
    <property type="evidence" value="ECO:0007669"/>
    <property type="project" value="UniProtKB-KW"/>
</dbReference>
<gene>
    <name evidence="3" type="ORF">O9K51_10055</name>
</gene>